<keyword evidence="6 12" id="KW-0548">Nucleotidyltransferase</keyword>
<dbReference type="PANTHER" id="PTHR39321:SF3">
    <property type="entry name" value="PHOSPHOPANTETHEINE ADENYLYLTRANSFERASE"/>
    <property type="match status" value="1"/>
</dbReference>
<evidence type="ECO:0000256" key="8">
    <source>
        <dbReference type="ARBA" id="ARBA00022840"/>
    </source>
</evidence>
<keyword evidence="7" id="KW-0547">Nucleotide-binding</keyword>
<keyword evidence="9" id="KW-0520">NAD</keyword>
<dbReference type="InterPro" id="IPR014729">
    <property type="entry name" value="Rossmann-like_a/b/a_fold"/>
</dbReference>
<accession>A0A0R3K3Z3</accession>
<evidence type="ECO:0000256" key="6">
    <source>
        <dbReference type="ARBA" id="ARBA00022695"/>
    </source>
</evidence>
<evidence type="ECO:0000256" key="1">
    <source>
        <dbReference type="ARBA" id="ARBA00002324"/>
    </source>
</evidence>
<comment type="caution">
    <text evidence="12">The sequence shown here is derived from an EMBL/GenBank/DDBJ whole genome shotgun (WGS) entry which is preliminary data.</text>
</comment>
<keyword evidence="13" id="KW-1185">Reference proteome</keyword>
<dbReference type="Gene3D" id="1.25.10.10">
    <property type="entry name" value="Leucine-rich Repeat Variant"/>
    <property type="match status" value="1"/>
</dbReference>
<dbReference type="SUPFAM" id="SSF52374">
    <property type="entry name" value="Nucleotidylyl transferase"/>
    <property type="match status" value="1"/>
</dbReference>
<evidence type="ECO:0000259" key="11">
    <source>
        <dbReference type="Pfam" id="PF01467"/>
    </source>
</evidence>
<dbReference type="GO" id="GO:0004515">
    <property type="term" value="F:nicotinate-nucleotide adenylyltransferase activity"/>
    <property type="evidence" value="ECO:0007669"/>
    <property type="project" value="UniProtKB-EC"/>
</dbReference>
<dbReference type="EC" id="2.7.7.18" evidence="3"/>
<dbReference type="SUPFAM" id="SSF48371">
    <property type="entry name" value="ARM repeat"/>
    <property type="match status" value="1"/>
</dbReference>
<evidence type="ECO:0000256" key="4">
    <source>
        <dbReference type="ARBA" id="ARBA00022642"/>
    </source>
</evidence>
<keyword evidence="5 12" id="KW-0808">Transferase</keyword>
<evidence type="ECO:0000256" key="3">
    <source>
        <dbReference type="ARBA" id="ARBA00012389"/>
    </source>
</evidence>
<sequence length="1627" mass="190295">MIKIVEFEIILINSAYVGDFMENINILNILSNEMNAFEMLPIFNQKIKTIKSLINNKIFITKLNILLQEKKFTARDLFASINEYLIKLGPVPDDFLFYLYEYTLNKSFPNANTIGLKEEYNITCEFFLKMYSIMNEIQKYSEDDTWQSKHALHFLNEDEVEDELKHEYKNFVKSFRNQYIYELMKLHREITHHNTIDHICGVHDVAMHIARQIKKIGLPISLAKISGASIGHDIGKFGCRTSELKRLPYLHYYYTDIWFKKNKMPYIGHIAVNHSTWDLELENLPIESLVLIYADFRVKNKKIDDKNVMYIFELKDSFDVILEKLDNVDEKKEKRYRKVYSKLKDFEDYLISLGINVSLESNDKNIKLEPSYSLLQGKEIINNIKYNSIYHNINLMYRLRDESSLNLMLESARSLNDKNNLREYLSVFEEYSQYLTQHQKILMLKFLYDEMINPEDDIRKQCAQLIGTLIATFDEDYRKEVPEDVTIEKPDITGSDLFKQYLDLFLNPDERLIEIHRNWIGYNLNSMLKSLFKSCRTNQLNSIKQIICEYYKSNDYKKSTLIYLIQAIKTIPIDENSSELIKFLINMLKSGDKTIELTSLDAIYNISTRYEYFPLKHELIDELNESLKHCKYEAEEYIKFKTLKQLGENIDFNINKYEPKISEISLSNLKTATNWILKKLQVELLFDFSLENIRTHGLYTAIHYCNILKVSAYESVRNKAGEMLVRLIPHLSMEQRNDIVVELLRALEIEGYQFTKYIPEYLGQIILFLKPVELDEVVDDFVDKIKNAGVQINSLLLKTVAITVANYHTYKSNFFEEDSKYKQRLSKILGVMLNGLVHYEPAIKRVAINVIGKNIFENAKMSIEEKYKIFKLLSKKILTLIPEDKEDELLFFSNASSLNHIYRFISDYSIINGEINIENEKKVAFFPGSFDPFSLSHKEIAKAIRDLGFTVYLQVDEFSWSKQTLPNLLRRKIINLSIADELNMFLFPENVPINIANINDLLKLNEIFPNSEVYLTVGSDVIQNASAYKSSSNDLTIFDFSHIVFERKANLHNLNDVQNISEILGKFKKDIIRLSLSPQYEDISSTQIRDYIDQNKDISALVDPLAEKYIYENGFYRREPQYKSIIKTISLDIDVYEEYDEAFFDMIIDIIGENKILLKQNLIQIAKKYNSRFIVLRDVVKNEIIGVSAFHWLRSSSLYFELLDSEATEYIRENAVGRMIMLDAFIINNMSSYDNILQILITETLSFCIAKDYDYAIYKNQLSLPDDDIQETLKLYGFLNIPHSNSNAMVVNMNSPITLSLDIENVIKEPFRSNKNILRIIKKSRKKLLKALSELYPGHLVLPIDMNIVHESLVRKICNENGVSTIPETPRNLGPFMCVPYGNFLNRYIVPNTVTKSLHTEKFFEPDMKRFEIKAFPYYLDIENQIRMIKSFNRPMILIDDVLHKGYRIKALDPLLKREDIKVHKIIVGILSGRGKEIMDVQNRDVDSVYFIPKLRHWFNENLLYPYIGGDTLWRGEYPKRNLIPSINLILPYASPTFIKGASKKSIFTLSKTCLENALDILKVIEHEYQILRERNLTLSNLGDVFIAPRYPDHGKDVLLDLSLSPSYYLENDIESLNRIEDIINRS</sequence>
<dbReference type="STRING" id="908809.ABG79_00243"/>
<dbReference type="PATRIC" id="fig|908809.3.peg.244"/>
<evidence type="ECO:0000313" key="12">
    <source>
        <dbReference type="EMBL" id="KRQ88076.1"/>
    </source>
</evidence>
<dbReference type="GO" id="GO:0009435">
    <property type="term" value="P:NAD+ biosynthetic process"/>
    <property type="evidence" value="ECO:0007669"/>
    <property type="project" value="InterPro"/>
</dbReference>
<keyword evidence="8" id="KW-0067">ATP-binding</keyword>
<keyword evidence="4" id="KW-0662">Pyridine nucleotide biosynthesis</keyword>
<dbReference type="SUPFAM" id="SSF109604">
    <property type="entry name" value="HD-domain/PDEase-like"/>
    <property type="match status" value="1"/>
</dbReference>
<comment type="pathway">
    <text evidence="2">Cofactor biosynthesis; NAD(+) biosynthesis; deamido-NAD(+) from nicotinate D-ribonucleotide: step 1/1.</text>
</comment>
<dbReference type="InterPro" id="IPR016024">
    <property type="entry name" value="ARM-type_fold"/>
</dbReference>
<evidence type="ECO:0000256" key="7">
    <source>
        <dbReference type="ARBA" id="ARBA00022741"/>
    </source>
</evidence>
<comment type="function">
    <text evidence="1">Catalyzes the reversible adenylation of nicotinate mononucleotide (NaMN) to nicotinic acid adenine dinucleotide (NaAD).</text>
</comment>
<dbReference type="InterPro" id="IPR004821">
    <property type="entry name" value="Cyt_trans-like"/>
</dbReference>
<feature type="domain" description="Cytidyltransferase-like" evidence="11">
    <location>
        <begin position="925"/>
        <end position="1089"/>
    </location>
</feature>
<reference evidence="12 13" key="1">
    <citation type="submission" date="2015-09" db="EMBL/GenBank/DDBJ databases">
        <title>Draft genome sequence of a Caloramator mitchellensis, a moderate thermophile from the Great Artesian Basin of Australia.</title>
        <authorList>
            <person name="Patel B.K."/>
        </authorList>
    </citation>
    <scope>NUCLEOTIDE SEQUENCE [LARGE SCALE GENOMIC DNA]</scope>
    <source>
        <strain evidence="12 13">VF08</strain>
    </source>
</reference>
<comment type="catalytic activity">
    <reaction evidence="10">
        <text>nicotinate beta-D-ribonucleotide + ATP + H(+) = deamido-NAD(+) + diphosphate</text>
        <dbReference type="Rhea" id="RHEA:22860"/>
        <dbReference type="ChEBI" id="CHEBI:15378"/>
        <dbReference type="ChEBI" id="CHEBI:30616"/>
        <dbReference type="ChEBI" id="CHEBI:33019"/>
        <dbReference type="ChEBI" id="CHEBI:57502"/>
        <dbReference type="ChEBI" id="CHEBI:58437"/>
        <dbReference type="EC" id="2.7.7.18"/>
    </reaction>
</comment>
<organism evidence="12 13">
    <name type="scientific">Caloramator mitchellensis</name>
    <dbReference type="NCBI Taxonomy" id="908809"/>
    <lineage>
        <taxon>Bacteria</taxon>
        <taxon>Bacillati</taxon>
        <taxon>Bacillota</taxon>
        <taxon>Clostridia</taxon>
        <taxon>Eubacteriales</taxon>
        <taxon>Clostridiaceae</taxon>
        <taxon>Caloramator</taxon>
    </lineage>
</organism>
<dbReference type="EMBL" id="LKHP01000001">
    <property type="protein sequence ID" value="KRQ88076.1"/>
    <property type="molecule type" value="Genomic_DNA"/>
</dbReference>
<dbReference type="InterPro" id="IPR011989">
    <property type="entry name" value="ARM-like"/>
</dbReference>
<evidence type="ECO:0000256" key="10">
    <source>
        <dbReference type="ARBA" id="ARBA00048721"/>
    </source>
</evidence>
<dbReference type="Gene3D" id="3.40.50.620">
    <property type="entry name" value="HUPs"/>
    <property type="match status" value="1"/>
</dbReference>
<dbReference type="Proteomes" id="UP000052015">
    <property type="component" value="Unassembled WGS sequence"/>
</dbReference>
<dbReference type="GO" id="GO:0005524">
    <property type="term" value="F:ATP binding"/>
    <property type="evidence" value="ECO:0007669"/>
    <property type="project" value="UniProtKB-KW"/>
</dbReference>
<evidence type="ECO:0000313" key="13">
    <source>
        <dbReference type="Proteomes" id="UP000052015"/>
    </source>
</evidence>
<protein>
    <recommendedName>
        <fullName evidence="3">nicotinate-nucleotide adenylyltransferase</fullName>
        <ecNumber evidence="3">2.7.7.18</ecNumber>
    </recommendedName>
</protein>
<proteinExistence type="predicted"/>
<evidence type="ECO:0000256" key="2">
    <source>
        <dbReference type="ARBA" id="ARBA00005019"/>
    </source>
</evidence>
<evidence type="ECO:0000256" key="9">
    <source>
        <dbReference type="ARBA" id="ARBA00023027"/>
    </source>
</evidence>
<evidence type="ECO:0000256" key="5">
    <source>
        <dbReference type="ARBA" id="ARBA00022679"/>
    </source>
</evidence>
<dbReference type="Pfam" id="PF01467">
    <property type="entry name" value="CTP_transf_like"/>
    <property type="match status" value="1"/>
</dbReference>
<name>A0A0R3K3Z3_CALMK</name>
<gene>
    <name evidence="12" type="primary">nadD_1</name>
    <name evidence="12" type="ORF">ABG79_00243</name>
</gene>
<dbReference type="PANTHER" id="PTHR39321">
    <property type="entry name" value="NICOTINATE-NUCLEOTIDE ADENYLYLTRANSFERASE-RELATED"/>
    <property type="match status" value="1"/>
</dbReference>
<dbReference type="InterPro" id="IPR005248">
    <property type="entry name" value="NadD/NMNAT"/>
</dbReference>